<dbReference type="InterPro" id="IPR036676">
    <property type="entry name" value="PurM-like_C_sf"/>
</dbReference>
<comment type="pathway">
    <text evidence="2 15">Purine metabolism; IMP biosynthesis via de novo pathway; 5-amino-1-(5-phospho-D-ribosyl)imidazole from N(2)-formyl-N(1)-(5-phospho-D-ribosyl)glycinamide: step 2/2.</text>
</comment>
<gene>
    <name evidence="15" type="primary">purM</name>
    <name evidence="18" type="ORF">HNR07_004490</name>
</gene>
<dbReference type="InterPro" id="IPR036921">
    <property type="entry name" value="PurM-like_N_sf"/>
</dbReference>
<dbReference type="RefSeq" id="WP_184366627.1">
    <property type="nucleotide sequence ID" value="NZ_BAAAKM010000007.1"/>
</dbReference>
<comment type="similarity">
    <text evidence="3 15">Belongs to the AIR synthase family.</text>
</comment>
<feature type="domain" description="PurM-like C-terminal" evidence="17">
    <location>
        <begin position="180"/>
        <end position="346"/>
    </location>
</feature>
<protein>
    <recommendedName>
        <fullName evidence="5 15">Phosphoribosylformylglycinamidine cyclo-ligase</fullName>
        <ecNumber evidence="4 15">6.3.3.1</ecNumber>
    </recommendedName>
    <alternativeName>
        <fullName evidence="12 15">AIR synthase</fullName>
    </alternativeName>
    <alternativeName>
        <fullName evidence="13 15">AIRS</fullName>
    </alternativeName>
    <alternativeName>
        <fullName evidence="11 15">Phosphoribosyl-aminoimidazole synthetase</fullName>
    </alternativeName>
</protein>
<dbReference type="Gene3D" id="3.90.650.10">
    <property type="entry name" value="PurM-like C-terminal domain"/>
    <property type="match status" value="1"/>
</dbReference>
<evidence type="ECO:0000259" key="16">
    <source>
        <dbReference type="Pfam" id="PF00586"/>
    </source>
</evidence>
<evidence type="ECO:0000256" key="14">
    <source>
        <dbReference type="ARBA" id="ARBA00049057"/>
    </source>
</evidence>
<dbReference type="EMBL" id="JACHDO010000001">
    <property type="protein sequence ID" value="MBB5493353.1"/>
    <property type="molecule type" value="Genomic_DNA"/>
</dbReference>
<evidence type="ECO:0000256" key="13">
    <source>
        <dbReference type="ARBA" id="ARBA00033093"/>
    </source>
</evidence>
<reference evidence="18 19" key="1">
    <citation type="submission" date="2020-08" db="EMBL/GenBank/DDBJ databases">
        <title>Sequencing the genomes of 1000 actinobacteria strains.</title>
        <authorList>
            <person name="Klenk H.-P."/>
        </authorList>
    </citation>
    <scope>NUCLEOTIDE SEQUENCE [LARGE SCALE GENOMIC DNA]</scope>
    <source>
        <strain evidence="18 19">DSM 44598</strain>
    </source>
</reference>
<dbReference type="FunFam" id="3.90.650.10:FF:000011">
    <property type="entry name" value="Phosphoribosylformylglycinamidine cyclo-ligase"/>
    <property type="match status" value="1"/>
</dbReference>
<keyword evidence="9 15" id="KW-0658">Purine biosynthesis</keyword>
<dbReference type="PANTHER" id="PTHR10520:SF12">
    <property type="entry name" value="TRIFUNCTIONAL PURINE BIOSYNTHETIC PROTEIN ADENOSINE-3"/>
    <property type="match status" value="1"/>
</dbReference>
<dbReference type="NCBIfam" id="TIGR00878">
    <property type="entry name" value="purM"/>
    <property type="match status" value="1"/>
</dbReference>
<dbReference type="PANTHER" id="PTHR10520">
    <property type="entry name" value="TRIFUNCTIONAL PURINE BIOSYNTHETIC PROTEIN ADENOSINE-3-RELATED"/>
    <property type="match status" value="1"/>
</dbReference>
<comment type="subcellular location">
    <subcellularLocation>
        <location evidence="1 15">Cytoplasm</location>
    </subcellularLocation>
</comment>
<organism evidence="18 19">
    <name type="scientific">Nocardiopsis metallicus</name>
    <dbReference type="NCBI Taxonomy" id="179819"/>
    <lineage>
        <taxon>Bacteria</taxon>
        <taxon>Bacillati</taxon>
        <taxon>Actinomycetota</taxon>
        <taxon>Actinomycetes</taxon>
        <taxon>Streptosporangiales</taxon>
        <taxon>Nocardiopsidaceae</taxon>
        <taxon>Nocardiopsis</taxon>
    </lineage>
</organism>
<evidence type="ECO:0000256" key="6">
    <source>
        <dbReference type="ARBA" id="ARBA00022490"/>
    </source>
</evidence>
<dbReference type="GO" id="GO:0005829">
    <property type="term" value="C:cytosol"/>
    <property type="evidence" value="ECO:0007669"/>
    <property type="project" value="TreeGrafter"/>
</dbReference>
<name>A0A840WD77_9ACTN</name>
<evidence type="ECO:0000313" key="18">
    <source>
        <dbReference type="EMBL" id="MBB5493353.1"/>
    </source>
</evidence>
<proteinExistence type="inferred from homology"/>
<dbReference type="InterPro" id="IPR004733">
    <property type="entry name" value="PurM_cligase"/>
</dbReference>
<keyword evidence="19" id="KW-1185">Reference proteome</keyword>
<dbReference type="GO" id="GO:0004637">
    <property type="term" value="F:phosphoribosylamine-glycine ligase activity"/>
    <property type="evidence" value="ECO:0007669"/>
    <property type="project" value="TreeGrafter"/>
</dbReference>
<dbReference type="SUPFAM" id="SSF55326">
    <property type="entry name" value="PurM N-terminal domain-like"/>
    <property type="match status" value="1"/>
</dbReference>
<evidence type="ECO:0000256" key="10">
    <source>
        <dbReference type="ARBA" id="ARBA00022840"/>
    </source>
</evidence>
<evidence type="ECO:0000256" key="9">
    <source>
        <dbReference type="ARBA" id="ARBA00022755"/>
    </source>
</evidence>
<evidence type="ECO:0000256" key="8">
    <source>
        <dbReference type="ARBA" id="ARBA00022741"/>
    </source>
</evidence>
<dbReference type="InterPro" id="IPR016188">
    <property type="entry name" value="PurM-like_N"/>
</dbReference>
<dbReference type="FunFam" id="3.30.1330.10:FF:000001">
    <property type="entry name" value="Phosphoribosylformylglycinamidine cyclo-ligase"/>
    <property type="match status" value="1"/>
</dbReference>
<dbReference type="Gene3D" id="3.30.1330.10">
    <property type="entry name" value="PurM-like, N-terminal domain"/>
    <property type="match status" value="1"/>
</dbReference>
<dbReference type="InterPro" id="IPR010918">
    <property type="entry name" value="PurM-like_C_dom"/>
</dbReference>
<comment type="catalytic activity">
    <reaction evidence="14 15">
        <text>2-formamido-N(1)-(5-O-phospho-beta-D-ribosyl)acetamidine + ATP = 5-amino-1-(5-phospho-beta-D-ribosyl)imidazole + ADP + phosphate + H(+)</text>
        <dbReference type="Rhea" id="RHEA:23032"/>
        <dbReference type="ChEBI" id="CHEBI:15378"/>
        <dbReference type="ChEBI" id="CHEBI:30616"/>
        <dbReference type="ChEBI" id="CHEBI:43474"/>
        <dbReference type="ChEBI" id="CHEBI:137981"/>
        <dbReference type="ChEBI" id="CHEBI:147287"/>
        <dbReference type="ChEBI" id="CHEBI:456216"/>
        <dbReference type="EC" id="6.3.3.1"/>
    </reaction>
</comment>
<evidence type="ECO:0000256" key="15">
    <source>
        <dbReference type="HAMAP-Rule" id="MF_00741"/>
    </source>
</evidence>
<evidence type="ECO:0000256" key="4">
    <source>
        <dbReference type="ARBA" id="ARBA00013047"/>
    </source>
</evidence>
<dbReference type="AlphaFoldDB" id="A0A840WD77"/>
<evidence type="ECO:0000313" key="19">
    <source>
        <dbReference type="Proteomes" id="UP000579647"/>
    </source>
</evidence>
<comment type="caution">
    <text evidence="18">The sequence shown here is derived from an EMBL/GenBank/DDBJ whole genome shotgun (WGS) entry which is preliminary data.</text>
</comment>
<evidence type="ECO:0000256" key="5">
    <source>
        <dbReference type="ARBA" id="ARBA00020367"/>
    </source>
</evidence>
<keyword evidence="8 15" id="KW-0547">Nucleotide-binding</keyword>
<evidence type="ECO:0000256" key="11">
    <source>
        <dbReference type="ARBA" id="ARBA00031908"/>
    </source>
</evidence>
<dbReference type="GO" id="GO:0006189">
    <property type="term" value="P:'de novo' IMP biosynthetic process"/>
    <property type="evidence" value="ECO:0007669"/>
    <property type="project" value="UniProtKB-UniRule"/>
</dbReference>
<dbReference type="GO" id="GO:0004641">
    <property type="term" value="F:phosphoribosylformylglycinamidine cyclo-ligase activity"/>
    <property type="evidence" value="ECO:0007669"/>
    <property type="project" value="UniProtKB-UniRule"/>
</dbReference>
<evidence type="ECO:0000256" key="3">
    <source>
        <dbReference type="ARBA" id="ARBA00010280"/>
    </source>
</evidence>
<dbReference type="SUPFAM" id="SSF56042">
    <property type="entry name" value="PurM C-terminal domain-like"/>
    <property type="match status" value="1"/>
</dbReference>
<dbReference type="EC" id="6.3.3.1" evidence="4 15"/>
<dbReference type="GO" id="GO:0005524">
    <property type="term" value="F:ATP binding"/>
    <property type="evidence" value="ECO:0007669"/>
    <property type="project" value="UniProtKB-KW"/>
</dbReference>
<dbReference type="UniPathway" id="UPA00074">
    <property type="reaction ID" value="UER00129"/>
</dbReference>
<evidence type="ECO:0000256" key="1">
    <source>
        <dbReference type="ARBA" id="ARBA00004496"/>
    </source>
</evidence>
<dbReference type="Pfam" id="PF02769">
    <property type="entry name" value="AIRS_C"/>
    <property type="match status" value="1"/>
</dbReference>
<feature type="domain" description="PurM-like N-terminal" evidence="16">
    <location>
        <begin position="61"/>
        <end position="168"/>
    </location>
</feature>
<sequence length="354" mass="36589">MAADSTGATGAYAAAGVDIAAGERAVDLMKRHVARTRRPEQVTDASGFAGLFRLDTAKYKDPVLATSTDGVGTKVMLAQQMDKHDTIGIDLVGMVVDDLVVSGAEPLFMTDYIATGAVVPERVAEIVGGIAEGCHQAGCALIGGETAEHPGAMAPEEYDLAGAGTGVVEGDAILGPDRVRAGDVVIAMEASGPHSNGYSLVRHIVDRADLDLFAEVPELGGVLGEVLLTPTRVYAKDCVALTAEVEVHAYSHITGGGLAANLSRSLPEGLDAELDRSTWAPLPVFGYLAEKGGISREDMEATFNMGVGMVAIVAADDAERALGVLADRGLQAWCLGVVKDGSGQAVLDGEYRNA</sequence>
<dbReference type="GO" id="GO:0046084">
    <property type="term" value="P:adenine biosynthetic process"/>
    <property type="evidence" value="ECO:0007669"/>
    <property type="project" value="TreeGrafter"/>
</dbReference>
<evidence type="ECO:0000256" key="2">
    <source>
        <dbReference type="ARBA" id="ARBA00004686"/>
    </source>
</evidence>
<evidence type="ECO:0000256" key="7">
    <source>
        <dbReference type="ARBA" id="ARBA00022598"/>
    </source>
</evidence>
<dbReference type="HAMAP" id="MF_00741">
    <property type="entry name" value="AIRS"/>
    <property type="match status" value="1"/>
</dbReference>
<accession>A0A840WD77</accession>
<dbReference type="Pfam" id="PF00586">
    <property type="entry name" value="AIRS"/>
    <property type="match status" value="1"/>
</dbReference>
<dbReference type="Proteomes" id="UP000579647">
    <property type="component" value="Unassembled WGS sequence"/>
</dbReference>
<keyword evidence="10 15" id="KW-0067">ATP-binding</keyword>
<keyword evidence="7 15" id="KW-0436">Ligase</keyword>
<dbReference type="CDD" id="cd02196">
    <property type="entry name" value="PurM"/>
    <property type="match status" value="1"/>
</dbReference>
<keyword evidence="6 15" id="KW-0963">Cytoplasm</keyword>
<evidence type="ECO:0000259" key="17">
    <source>
        <dbReference type="Pfam" id="PF02769"/>
    </source>
</evidence>
<evidence type="ECO:0000256" key="12">
    <source>
        <dbReference type="ARBA" id="ARBA00032931"/>
    </source>
</evidence>